<evidence type="ECO:0000256" key="3">
    <source>
        <dbReference type="ARBA" id="ARBA00022825"/>
    </source>
</evidence>
<dbReference type="EMBL" id="VWZK01009182">
    <property type="protein sequence ID" value="NXG73115.1"/>
    <property type="molecule type" value="Genomic_DNA"/>
</dbReference>
<evidence type="ECO:0000256" key="5">
    <source>
        <dbReference type="ARBA" id="ARBA00024195"/>
    </source>
</evidence>
<dbReference type="FunFam" id="2.40.10.10:FF:000002">
    <property type="entry name" value="Transmembrane protease serine"/>
    <property type="match status" value="1"/>
</dbReference>
<sequence length="77" mass="8381">FLNGRVKHNELCAGNIHGGTDSCQGDSGGPLVCLDQDKFVQHGVTSWGLGCAQPMKPGVYVRVSNYIPWIKSVMKNY</sequence>
<keyword evidence="2" id="KW-0378">Hydrolase</keyword>
<dbReference type="Proteomes" id="UP000578343">
    <property type="component" value="Unassembled WGS sequence"/>
</dbReference>
<dbReference type="InterPro" id="IPR009003">
    <property type="entry name" value="Peptidase_S1_PA"/>
</dbReference>
<keyword evidence="8" id="KW-1185">Reference proteome</keyword>
<reference evidence="7 8" key="1">
    <citation type="submission" date="2019-09" db="EMBL/GenBank/DDBJ databases">
        <title>Bird 10,000 Genomes (B10K) Project - Family phase.</title>
        <authorList>
            <person name="Zhang G."/>
        </authorList>
    </citation>
    <scope>NUCLEOTIDE SEQUENCE [LARGE SCALE GENOMIC DNA]</scope>
    <source>
        <strain evidence="7">B10K-DU-001-21</strain>
        <tissue evidence="7">Muscle</tissue>
    </source>
</reference>
<evidence type="ECO:0000259" key="6">
    <source>
        <dbReference type="PROSITE" id="PS50240"/>
    </source>
</evidence>
<name>A0A7K9E931_BARMA</name>
<dbReference type="InterPro" id="IPR043504">
    <property type="entry name" value="Peptidase_S1_PA_chymotrypsin"/>
</dbReference>
<accession>A0A7K9E931</accession>
<dbReference type="GO" id="GO:0005615">
    <property type="term" value="C:extracellular space"/>
    <property type="evidence" value="ECO:0007669"/>
    <property type="project" value="TreeGrafter"/>
</dbReference>
<dbReference type="InterPro" id="IPR001254">
    <property type="entry name" value="Trypsin_dom"/>
</dbReference>
<gene>
    <name evidence="7" type="primary">Plg_2</name>
    <name evidence="7" type="ORF">BARMAR_R14951</name>
</gene>
<protein>
    <submittedName>
        <fullName evidence="7">PLMN protein</fullName>
    </submittedName>
</protein>
<dbReference type="Gene3D" id="2.40.10.10">
    <property type="entry name" value="Trypsin-like serine proteases"/>
    <property type="match status" value="1"/>
</dbReference>
<evidence type="ECO:0000313" key="7">
    <source>
        <dbReference type="EMBL" id="NXG73115.1"/>
    </source>
</evidence>
<dbReference type="AlphaFoldDB" id="A0A7K9E931"/>
<evidence type="ECO:0000256" key="4">
    <source>
        <dbReference type="ARBA" id="ARBA00023157"/>
    </source>
</evidence>
<proteinExistence type="inferred from homology"/>
<dbReference type="InterPro" id="IPR050127">
    <property type="entry name" value="Serine_Proteases_S1"/>
</dbReference>
<dbReference type="GO" id="GO:0006508">
    <property type="term" value="P:proteolysis"/>
    <property type="evidence" value="ECO:0007669"/>
    <property type="project" value="UniProtKB-KW"/>
</dbReference>
<evidence type="ECO:0000256" key="2">
    <source>
        <dbReference type="ARBA" id="ARBA00022801"/>
    </source>
</evidence>
<feature type="non-terminal residue" evidence="7">
    <location>
        <position position="1"/>
    </location>
</feature>
<dbReference type="Pfam" id="PF00089">
    <property type="entry name" value="Trypsin"/>
    <property type="match status" value="1"/>
</dbReference>
<feature type="domain" description="Peptidase S1" evidence="6">
    <location>
        <begin position="1"/>
        <end position="75"/>
    </location>
</feature>
<dbReference type="PROSITE" id="PS00135">
    <property type="entry name" value="TRYPSIN_SER"/>
    <property type="match status" value="1"/>
</dbReference>
<dbReference type="PROSITE" id="PS50240">
    <property type="entry name" value="TRYPSIN_DOM"/>
    <property type="match status" value="1"/>
</dbReference>
<dbReference type="InterPro" id="IPR033116">
    <property type="entry name" value="TRYPSIN_SER"/>
</dbReference>
<dbReference type="GO" id="GO:0004252">
    <property type="term" value="F:serine-type endopeptidase activity"/>
    <property type="evidence" value="ECO:0007669"/>
    <property type="project" value="InterPro"/>
</dbReference>
<comment type="caution">
    <text evidence="7">The sequence shown here is derived from an EMBL/GenBank/DDBJ whole genome shotgun (WGS) entry which is preliminary data.</text>
</comment>
<dbReference type="PANTHER" id="PTHR24264:SF54">
    <property type="entry name" value="PEPTIDASE S1 DOMAIN-CONTAINING PROTEIN"/>
    <property type="match status" value="1"/>
</dbReference>
<keyword evidence="3" id="KW-0720">Serine protease</keyword>
<dbReference type="PANTHER" id="PTHR24264">
    <property type="entry name" value="TRYPSIN-RELATED"/>
    <property type="match status" value="1"/>
</dbReference>
<evidence type="ECO:0000313" key="8">
    <source>
        <dbReference type="Proteomes" id="UP000578343"/>
    </source>
</evidence>
<organism evidence="7 8">
    <name type="scientific">Baryphthengus martii</name>
    <name type="common">Rufous motmot</name>
    <dbReference type="NCBI Taxonomy" id="176943"/>
    <lineage>
        <taxon>Eukaryota</taxon>
        <taxon>Metazoa</taxon>
        <taxon>Chordata</taxon>
        <taxon>Craniata</taxon>
        <taxon>Vertebrata</taxon>
        <taxon>Euteleostomi</taxon>
        <taxon>Archelosauria</taxon>
        <taxon>Archosauria</taxon>
        <taxon>Dinosauria</taxon>
        <taxon>Saurischia</taxon>
        <taxon>Theropoda</taxon>
        <taxon>Coelurosauria</taxon>
        <taxon>Aves</taxon>
        <taxon>Neognathae</taxon>
        <taxon>Neoaves</taxon>
        <taxon>Telluraves</taxon>
        <taxon>Coraciimorphae</taxon>
        <taxon>Coraciiformes</taxon>
        <taxon>Momotidae</taxon>
        <taxon>Baryphthengus</taxon>
    </lineage>
</organism>
<evidence type="ECO:0000256" key="1">
    <source>
        <dbReference type="ARBA" id="ARBA00022670"/>
    </source>
</evidence>
<dbReference type="OrthoDB" id="10002959at2759"/>
<keyword evidence="4" id="KW-1015">Disulfide bond</keyword>
<dbReference type="SUPFAM" id="SSF50494">
    <property type="entry name" value="Trypsin-like serine proteases"/>
    <property type="match status" value="1"/>
</dbReference>
<comment type="similarity">
    <text evidence="5">Belongs to the peptidase S1 family. CLIP subfamily.</text>
</comment>
<feature type="non-terminal residue" evidence="7">
    <location>
        <position position="77"/>
    </location>
</feature>
<keyword evidence="1" id="KW-0645">Protease</keyword>